<dbReference type="PANTHER" id="PTHR46309">
    <property type="entry name" value="PHD FINGER PROTEIN 12"/>
    <property type="match status" value="1"/>
</dbReference>
<sequence length="346" mass="39411">MSKRKRESSDSSMSMGIGSLLPVSCPEAIRVWAGSEPSCGTKTRDSDLVREKARNHLLATGWKFFRARKSNDNMELRYQSPAGKIFYSLRTACKSVTSQTRSSPLFCKKTCMSRMRVQKMRKMDDILKDQRSFLSGIDRLLGRPIPVGGQNNNLYWTLLKSYSKENKIHNLKLKEALKVMHECFQPSKDPLTNKDMAEDIIFNRERDFYTVVLEKKDKVVTAANVRIHGVVAEVPLVATGFKYRRQGMCKILMSELENWLVGFGIERLVLPSAPSALKTWTSSSIGFSKMTEDEKADFLITYDCLDFQDTVMCQKQLLKQIETGGESSDGSTISYEEQKYVQLRGR</sequence>
<gene>
    <name evidence="2" type="ORF">M0R45_003109</name>
</gene>
<dbReference type="GO" id="GO:0016747">
    <property type="term" value="F:acyltransferase activity, transferring groups other than amino-acyl groups"/>
    <property type="evidence" value="ECO:0007669"/>
    <property type="project" value="InterPro"/>
</dbReference>
<proteinExistence type="predicted"/>
<dbReference type="Pfam" id="PF22970">
    <property type="entry name" value="DUF7028"/>
    <property type="match status" value="1"/>
</dbReference>
<organism evidence="2 3">
    <name type="scientific">Rubus argutus</name>
    <name type="common">Southern blackberry</name>
    <dbReference type="NCBI Taxonomy" id="59490"/>
    <lineage>
        <taxon>Eukaryota</taxon>
        <taxon>Viridiplantae</taxon>
        <taxon>Streptophyta</taxon>
        <taxon>Embryophyta</taxon>
        <taxon>Tracheophyta</taxon>
        <taxon>Spermatophyta</taxon>
        <taxon>Magnoliopsida</taxon>
        <taxon>eudicotyledons</taxon>
        <taxon>Gunneridae</taxon>
        <taxon>Pentapetalae</taxon>
        <taxon>rosids</taxon>
        <taxon>fabids</taxon>
        <taxon>Rosales</taxon>
        <taxon>Rosaceae</taxon>
        <taxon>Rosoideae</taxon>
        <taxon>Rosoideae incertae sedis</taxon>
        <taxon>Rubus</taxon>
    </lineage>
</organism>
<name>A0AAW1YH12_RUBAR</name>
<comment type="caution">
    <text evidence="2">The sequence shown here is derived from an EMBL/GenBank/DDBJ whole genome shotgun (WGS) entry which is preliminary data.</text>
</comment>
<dbReference type="InterPro" id="IPR056511">
    <property type="entry name" value="IDM1_C"/>
</dbReference>
<dbReference type="Pfam" id="PF23209">
    <property type="entry name" value="IDM1_C"/>
    <property type="match status" value="1"/>
</dbReference>
<feature type="domain" description="N-acetyltransferase" evidence="1">
    <location>
        <begin position="171"/>
        <end position="305"/>
    </location>
</feature>
<keyword evidence="3" id="KW-1185">Reference proteome</keyword>
<evidence type="ECO:0000313" key="3">
    <source>
        <dbReference type="Proteomes" id="UP001457282"/>
    </source>
</evidence>
<dbReference type="GO" id="GO:0006357">
    <property type="term" value="P:regulation of transcription by RNA polymerase II"/>
    <property type="evidence" value="ECO:0007669"/>
    <property type="project" value="TreeGrafter"/>
</dbReference>
<protein>
    <recommendedName>
        <fullName evidence="1">N-acetyltransferase domain-containing protein</fullName>
    </recommendedName>
</protein>
<reference evidence="2 3" key="1">
    <citation type="journal article" date="2023" name="G3 (Bethesda)">
        <title>A chromosome-length genome assembly and annotation of blackberry (Rubus argutus, cv. 'Hillquist').</title>
        <authorList>
            <person name="Bruna T."/>
            <person name="Aryal R."/>
            <person name="Dudchenko O."/>
            <person name="Sargent D.J."/>
            <person name="Mead D."/>
            <person name="Buti M."/>
            <person name="Cavallini A."/>
            <person name="Hytonen T."/>
            <person name="Andres J."/>
            <person name="Pham M."/>
            <person name="Weisz D."/>
            <person name="Mascagni F."/>
            <person name="Usai G."/>
            <person name="Natali L."/>
            <person name="Bassil N."/>
            <person name="Fernandez G.E."/>
            <person name="Lomsadze A."/>
            <person name="Armour M."/>
            <person name="Olukolu B."/>
            <person name="Poorten T."/>
            <person name="Britton C."/>
            <person name="Davik J."/>
            <person name="Ashrafi H."/>
            <person name="Aiden E.L."/>
            <person name="Borodovsky M."/>
            <person name="Worthington M."/>
        </authorList>
    </citation>
    <scope>NUCLEOTIDE SEQUENCE [LARGE SCALE GENOMIC DNA]</scope>
    <source>
        <strain evidence="2">PI 553951</strain>
    </source>
</reference>
<dbReference type="AlphaFoldDB" id="A0AAW1YH12"/>
<dbReference type="Proteomes" id="UP001457282">
    <property type="component" value="Unassembled WGS sequence"/>
</dbReference>
<dbReference type="PROSITE" id="PS51186">
    <property type="entry name" value="GNAT"/>
    <property type="match status" value="1"/>
</dbReference>
<dbReference type="InterPro" id="IPR016181">
    <property type="entry name" value="Acyl_CoA_acyltransferase"/>
</dbReference>
<dbReference type="InterPro" id="IPR042163">
    <property type="entry name" value="PHF12"/>
</dbReference>
<dbReference type="GO" id="GO:0005634">
    <property type="term" value="C:nucleus"/>
    <property type="evidence" value="ECO:0007669"/>
    <property type="project" value="TreeGrafter"/>
</dbReference>
<dbReference type="GO" id="GO:0003714">
    <property type="term" value="F:transcription corepressor activity"/>
    <property type="evidence" value="ECO:0007669"/>
    <property type="project" value="InterPro"/>
</dbReference>
<dbReference type="EMBL" id="JBEDUW010000001">
    <property type="protein sequence ID" value="KAK9947486.1"/>
    <property type="molecule type" value="Genomic_DNA"/>
</dbReference>
<dbReference type="InterPro" id="IPR000182">
    <property type="entry name" value="GNAT_dom"/>
</dbReference>
<evidence type="ECO:0000313" key="2">
    <source>
        <dbReference type="EMBL" id="KAK9947486.1"/>
    </source>
</evidence>
<dbReference type="CDD" id="cd04301">
    <property type="entry name" value="NAT_SF"/>
    <property type="match status" value="1"/>
</dbReference>
<accession>A0AAW1YH12</accession>
<dbReference type="SUPFAM" id="SSF55729">
    <property type="entry name" value="Acyl-CoA N-acyltransferases (Nat)"/>
    <property type="match status" value="1"/>
</dbReference>
<dbReference type="Gene3D" id="3.40.630.30">
    <property type="match status" value="1"/>
</dbReference>
<dbReference type="PANTHER" id="PTHR46309:SF12">
    <property type="entry name" value="GB|AAC80581.1"/>
    <property type="match status" value="1"/>
</dbReference>
<dbReference type="InterPro" id="IPR054292">
    <property type="entry name" value="DUF7028"/>
</dbReference>
<evidence type="ECO:0000259" key="1">
    <source>
        <dbReference type="PROSITE" id="PS51186"/>
    </source>
</evidence>